<dbReference type="eggNOG" id="ENOG50317ZZ">
    <property type="taxonomic scope" value="Bacteria"/>
</dbReference>
<dbReference type="PATRIC" id="fig|883078.3.peg.4566"/>
<accession>K8NVZ7</accession>
<reference evidence="1 2" key="1">
    <citation type="submission" date="2012-04" db="EMBL/GenBank/DDBJ databases">
        <title>The Genome Sequence of Afipia broomeae ATCC 49717.</title>
        <authorList>
            <consortium name="The Broad Institute Genome Sequencing Platform"/>
            <person name="Earl A."/>
            <person name="Ward D."/>
            <person name="Feldgarden M."/>
            <person name="Gevers D."/>
            <person name="Huys G."/>
            <person name="Walker B."/>
            <person name="Young S.K."/>
            <person name="Zeng Q."/>
            <person name="Gargeya S."/>
            <person name="Fitzgerald M."/>
            <person name="Haas B."/>
            <person name="Abouelleil A."/>
            <person name="Alvarado L."/>
            <person name="Arachchi H.M."/>
            <person name="Berlin A."/>
            <person name="Chapman S.B."/>
            <person name="Goldberg J."/>
            <person name="Griggs A."/>
            <person name="Gujja S."/>
            <person name="Hansen M."/>
            <person name="Howarth C."/>
            <person name="Imamovic A."/>
            <person name="Larimer J."/>
            <person name="McCowen C."/>
            <person name="Montmayeur A."/>
            <person name="Murphy C."/>
            <person name="Neiman D."/>
            <person name="Pearson M."/>
            <person name="Priest M."/>
            <person name="Roberts A."/>
            <person name="Saif S."/>
            <person name="Shea T."/>
            <person name="Sisk P."/>
            <person name="Sykes S."/>
            <person name="Wortman J."/>
            <person name="Nusbaum C."/>
            <person name="Birren B."/>
        </authorList>
    </citation>
    <scope>NUCLEOTIDE SEQUENCE [LARGE SCALE GENOMIC DNA]</scope>
    <source>
        <strain evidence="1 2">ATCC 49717</strain>
    </source>
</reference>
<dbReference type="AlphaFoldDB" id="K8NVZ7"/>
<dbReference type="EMBL" id="AGWX01000005">
    <property type="protein sequence ID" value="EKS34512.1"/>
    <property type="molecule type" value="Genomic_DNA"/>
</dbReference>
<gene>
    <name evidence="1" type="ORF">HMPREF9695_04422</name>
</gene>
<dbReference type="RefSeq" id="WP_006023123.1">
    <property type="nucleotide sequence ID" value="NZ_KB375284.1"/>
</dbReference>
<protein>
    <submittedName>
        <fullName evidence="1">Uncharacterized protein</fullName>
    </submittedName>
</protein>
<name>K8NVZ7_9BRAD</name>
<evidence type="ECO:0000313" key="1">
    <source>
        <dbReference type="EMBL" id="EKS34512.1"/>
    </source>
</evidence>
<organism evidence="1 2">
    <name type="scientific">Afipia broomeae ATCC 49717</name>
    <dbReference type="NCBI Taxonomy" id="883078"/>
    <lineage>
        <taxon>Bacteria</taxon>
        <taxon>Pseudomonadati</taxon>
        <taxon>Pseudomonadota</taxon>
        <taxon>Alphaproteobacteria</taxon>
        <taxon>Hyphomicrobiales</taxon>
        <taxon>Nitrobacteraceae</taxon>
        <taxon>Afipia</taxon>
    </lineage>
</organism>
<dbReference type="HOGENOM" id="CLU_1248434_0_0_5"/>
<evidence type="ECO:0000313" key="2">
    <source>
        <dbReference type="Proteomes" id="UP000001096"/>
    </source>
</evidence>
<sequence>MSSIIDTAIARQSDVYRSADFRRRVFEHVGQDPSDVAICTDALLAAGRIPTPDPAMPEEAAVWADAASLLAAIAGRQRRPASVVRTTTRICALKLQFDVGPRPAAGQSAPSATFGLALADLLRRAHAGTKPLLPDAAPLVAVMWSEGGAALFATIDLSGAGGGKRLYSDVRLPAPPDGDWDFVRLPNVGGSLFSSSSIAGLGGIFGAAPSLAAAQARKERS</sequence>
<proteinExistence type="predicted"/>
<dbReference type="Proteomes" id="UP000001096">
    <property type="component" value="Unassembled WGS sequence"/>
</dbReference>
<comment type="caution">
    <text evidence="1">The sequence shown here is derived from an EMBL/GenBank/DDBJ whole genome shotgun (WGS) entry which is preliminary data.</text>
</comment>
<keyword evidence="2" id="KW-1185">Reference proteome</keyword>